<dbReference type="EMBL" id="JGCY01000269">
    <property type="protein sequence ID" value="EXY74713.1"/>
    <property type="molecule type" value="Genomic_DNA"/>
</dbReference>
<protein>
    <submittedName>
        <fullName evidence="2">Putative membrane protein</fullName>
    </submittedName>
</protein>
<keyword evidence="1" id="KW-1133">Transmembrane helix</keyword>
<reference evidence="2 3" key="1">
    <citation type="submission" date="2014-02" db="EMBL/GenBank/DDBJ databases">
        <authorList>
            <person name="Sears C."/>
            <person name="Carroll K."/>
            <person name="Sack B.R."/>
            <person name="Qadri F."/>
            <person name="Myers L.L."/>
            <person name="Chung G.-T."/>
            <person name="Escheverria P."/>
            <person name="Fraser C.M."/>
            <person name="Sadzewicz L."/>
            <person name="Shefchek K.A."/>
            <person name="Tallon L."/>
            <person name="Das S.P."/>
            <person name="Daugherty S."/>
            <person name="Mongodin E.F."/>
        </authorList>
    </citation>
    <scope>NUCLEOTIDE SEQUENCE [LARGE SCALE GENOMIC DNA]</scope>
    <source>
        <strain evidence="3">3988T(B)14</strain>
    </source>
</reference>
<name>A0A015ULD6_BACFG</name>
<feature type="transmembrane region" description="Helical" evidence="1">
    <location>
        <begin position="13"/>
        <end position="35"/>
    </location>
</feature>
<evidence type="ECO:0000256" key="1">
    <source>
        <dbReference type="SAM" id="Phobius"/>
    </source>
</evidence>
<evidence type="ECO:0000313" key="2">
    <source>
        <dbReference type="EMBL" id="EXY74713.1"/>
    </source>
</evidence>
<evidence type="ECO:0000313" key="3">
    <source>
        <dbReference type="Proteomes" id="UP000020529"/>
    </source>
</evidence>
<dbReference type="AlphaFoldDB" id="A0A015ULD6"/>
<organism evidence="2 3">
    <name type="scientific">Bacteroides fragilis str. 3988T(B)14</name>
    <dbReference type="NCBI Taxonomy" id="1339315"/>
    <lineage>
        <taxon>Bacteria</taxon>
        <taxon>Pseudomonadati</taxon>
        <taxon>Bacteroidota</taxon>
        <taxon>Bacteroidia</taxon>
        <taxon>Bacteroidales</taxon>
        <taxon>Bacteroidaceae</taxon>
        <taxon>Bacteroides</taxon>
    </lineage>
</organism>
<keyword evidence="1" id="KW-0812">Transmembrane</keyword>
<gene>
    <name evidence="2" type="ORF">M124_1475</name>
</gene>
<comment type="caution">
    <text evidence="2">The sequence shown here is derived from an EMBL/GenBank/DDBJ whole genome shotgun (WGS) entry which is preliminary data.</text>
</comment>
<accession>A0A015ULD6</accession>
<keyword evidence="1" id="KW-0472">Membrane</keyword>
<sequence>MVFLACVSPAIRLYNNVKCIIVIIAILASFLVFLFRT</sequence>
<proteinExistence type="predicted"/>
<dbReference type="Proteomes" id="UP000020529">
    <property type="component" value="Unassembled WGS sequence"/>
</dbReference>